<comment type="caution">
    <text evidence="2">The sequence shown here is derived from an EMBL/GenBank/DDBJ whole genome shotgun (WGS) entry which is preliminary data.</text>
</comment>
<evidence type="ECO:0008006" key="4">
    <source>
        <dbReference type="Google" id="ProtNLM"/>
    </source>
</evidence>
<keyword evidence="3" id="KW-1185">Reference proteome</keyword>
<protein>
    <recommendedName>
        <fullName evidence="4">Carboxylic ester hydrolase</fullName>
    </recommendedName>
</protein>
<feature type="signal peptide" evidence="1">
    <location>
        <begin position="1"/>
        <end position="20"/>
    </location>
</feature>
<evidence type="ECO:0000313" key="3">
    <source>
        <dbReference type="Proteomes" id="UP000745764"/>
    </source>
</evidence>
<dbReference type="Proteomes" id="UP000745764">
    <property type="component" value="Unassembled WGS sequence"/>
</dbReference>
<reference evidence="2" key="1">
    <citation type="submission" date="2020-06" db="EMBL/GenBank/DDBJ databases">
        <authorList>
            <person name="Onetto C."/>
        </authorList>
    </citation>
    <scope>NUCLEOTIDE SEQUENCE</scope>
</reference>
<dbReference type="EMBL" id="CAINUL010000002">
    <property type="protein sequence ID" value="CAD0107251.1"/>
    <property type="molecule type" value="Genomic_DNA"/>
</dbReference>
<keyword evidence="1" id="KW-0732">Signal</keyword>
<organism evidence="2 3">
    <name type="scientific">Aureobasidium uvarum</name>
    <dbReference type="NCBI Taxonomy" id="2773716"/>
    <lineage>
        <taxon>Eukaryota</taxon>
        <taxon>Fungi</taxon>
        <taxon>Dikarya</taxon>
        <taxon>Ascomycota</taxon>
        <taxon>Pezizomycotina</taxon>
        <taxon>Dothideomycetes</taxon>
        <taxon>Dothideomycetidae</taxon>
        <taxon>Dothideales</taxon>
        <taxon>Saccotheciaceae</taxon>
        <taxon>Aureobasidium</taxon>
    </lineage>
</organism>
<evidence type="ECO:0000256" key="1">
    <source>
        <dbReference type="SAM" id="SignalP"/>
    </source>
</evidence>
<dbReference type="OrthoDB" id="3039123at2759"/>
<dbReference type="AlphaFoldDB" id="A0A9N8KFS7"/>
<accession>A0A9N8KFS7</accession>
<proteinExistence type="predicted"/>
<name>A0A9N8KFS7_9PEZI</name>
<feature type="chain" id="PRO_5040339957" description="Carboxylic ester hydrolase" evidence="1">
    <location>
        <begin position="21"/>
        <end position="98"/>
    </location>
</feature>
<gene>
    <name evidence="2" type="ORF">AWRI4620_LOCUS1506</name>
</gene>
<evidence type="ECO:0000313" key="2">
    <source>
        <dbReference type="EMBL" id="CAD0107251.1"/>
    </source>
</evidence>
<sequence length="98" mass="10373">MRTTQTRLAAVAALTSGAFAIICDKDSLQSAFPSVATIDFATWMPANSTLGVPKADIAYPVSPTQLRAACAVQVSVKNGTSNYGFGVFLPDDWNGRFL</sequence>